<dbReference type="GO" id="GO:0009030">
    <property type="term" value="F:thiamine-phosphate kinase activity"/>
    <property type="evidence" value="ECO:0007669"/>
    <property type="project" value="UniProtKB-EC"/>
</dbReference>
<dbReference type="SUPFAM" id="SSF55326">
    <property type="entry name" value="PurM N-terminal domain-like"/>
    <property type="match status" value="1"/>
</dbReference>
<protein>
    <submittedName>
        <fullName evidence="3">Thiamine-monophosphate kinase</fullName>
        <ecNumber evidence="3">2.7.4.16</ecNumber>
    </submittedName>
</protein>
<dbReference type="InterPro" id="IPR010918">
    <property type="entry name" value="PurM-like_C_dom"/>
</dbReference>
<dbReference type="Pfam" id="PF00586">
    <property type="entry name" value="AIRS"/>
    <property type="match status" value="1"/>
</dbReference>
<dbReference type="InterPro" id="IPR016188">
    <property type="entry name" value="PurM-like_N"/>
</dbReference>
<gene>
    <name evidence="3" type="ORF">MNBD_DELTA02-251</name>
</gene>
<accession>A0A3B0VI73</accession>
<evidence type="ECO:0000259" key="2">
    <source>
        <dbReference type="Pfam" id="PF02769"/>
    </source>
</evidence>
<keyword evidence="3" id="KW-0418">Kinase</keyword>
<dbReference type="Gene3D" id="3.30.1330.10">
    <property type="entry name" value="PurM-like, N-terminal domain"/>
    <property type="match status" value="1"/>
</dbReference>
<dbReference type="NCBIfam" id="TIGR01379">
    <property type="entry name" value="thiL"/>
    <property type="match status" value="1"/>
</dbReference>
<dbReference type="PANTHER" id="PTHR30270:SF0">
    <property type="entry name" value="THIAMINE-MONOPHOSPHATE KINASE"/>
    <property type="match status" value="1"/>
</dbReference>
<dbReference type="Pfam" id="PF02769">
    <property type="entry name" value="AIRS_C"/>
    <property type="match status" value="1"/>
</dbReference>
<dbReference type="CDD" id="cd02194">
    <property type="entry name" value="ThiL"/>
    <property type="match status" value="1"/>
</dbReference>
<dbReference type="InterPro" id="IPR006283">
    <property type="entry name" value="ThiL-like"/>
</dbReference>
<feature type="domain" description="PurM-like N-terminal" evidence="1">
    <location>
        <begin position="31"/>
        <end position="147"/>
    </location>
</feature>
<proteinExistence type="inferred from homology"/>
<dbReference type="HAMAP" id="MF_02128">
    <property type="entry name" value="TMP_kinase"/>
    <property type="match status" value="1"/>
</dbReference>
<sequence>MQLKELGEKPLIDILGKKFSKADPRVLKGIGDDCAAVLPARGKALLSSTDTLTEEVHFSLTYSPPKLLGRKLVNISVSDIAAMGGTPLFILLALTMPATIGEDFVSELYRGVEEACGENATILIGGNLSSTAGESPIVLTSVVLGEVSESEMICRTGAAPGESIYITGSPGEAALGLIGLQSDGPSAITRSPYRNSVARHLDPKPRTKIARTIARKGLATSMMDTSDGLASDLAALAKASNIGAMVKTTLIPISPEMKTYLKDNSLGLDVPLCGGEDYELLFTAREENKEDIERLAGQSGIPITRIGTTEPRDESSKTGNVRFIQNDGKELELKNKGFDHYK</sequence>
<dbReference type="SUPFAM" id="SSF56042">
    <property type="entry name" value="PurM C-terminal domain-like"/>
    <property type="match status" value="1"/>
</dbReference>
<evidence type="ECO:0000259" key="1">
    <source>
        <dbReference type="Pfam" id="PF00586"/>
    </source>
</evidence>
<name>A0A3B0VI73_9ZZZZ</name>
<organism evidence="3">
    <name type="scientific">hydrothermal vent metagenome</name>
    <dbReference type="NCBI Taxonomy" id="652676"/>
    <lineage>
        <taxon>unclassified sequences</taxon>
        <taxon>metagenomes</taxon>
        <taxon>ecological metagenomes</taxon>
    </lineage>
</organism>
<evidence type="ECO:0000313" key="3">
    <source>
        <dbReference type="EMBL" id="VAW36499.1"/>
    </source>
</evidence>
<dbReference type="PANTHER" id="PTHR30270">
    <property type="entry name" value="THIAMINE-MONOPHOSPHATE KINASE"/>
    <property type="match status" value="1"/>
</dbReference>
<dbReference type="EMBL" id="UOEZ01000041">
    <property type="protein sequence ID" value="VAW36499.1"/>
    <property type="molecule type" value="Genomic_DNA"/>
</dbReference>
<dbReference type="InterPro" id="IPR036676">
    <property type="entry name" value="PurM-like_C_sf"/>
</dbReference>
<dbReference type="EC" id="2.7.4.16" evidence="3"/>
<dbReference type="InterPro" id="IPR036921">
    <property type="entry name" value="PurM-like_N_sf"/>
</dbReference>
<dbReference type="PIRSF" id="PIRSF005303">
    <property type="entry name" value="Thiam_monoph_kin"/>
    <property type="match status" value="1"/>
</dbReference>
<dbReference type="GO" id="GO:0009228">
    <property type="term" value="P:thiamine biosynthetic process"/>
    <property type="evidence" value="ECO:0007669"/>
    <property type="project" value="InterPro"/>
</dbReference>
<dbReference type="Gene3D" id="3.90.650.10">
    <property type="entry name" value="PurM-like C-terminal domain"/>
    <property type="match status" value="1"/>
</dbReference>
<keyword evidence="3" id="KW-0808">Transferase</keyword>
<dbReference type="AlphaFoldDB" id="A0A3B0VI73"/>
<feature type="domain" description="PurM-like C-terminal" evidence="2">
    <location>
        <begin position="160"/>
        <end position="315"/>
    </location>
</feature>
<reference evidence="3" key="1">
    <citation type="submission" date="2018-06" db="EMBL/GenBank/DDBJ databases">
        <authorList>
            <person name="Zhirakovskaya E."/>
        </authorList>
    </citation>
    <scope>NUCLEOTIDE SEQUENCE</scope>
</reference>